<keyword evidence="2" id="KW-1185">Reference proteome</keyword>
<dbReference type="RefSeq" id="WP_338450280.1">
    <property type="nucleotide sequence ID" value="NZ_CP137640.1"/>
</dbReference>
<accession>A0ABZ2CH86</accession>
<dbReference type="EMBL" id="CP137640">
    <property type="protein sequence ID" value="WVX81352.1"/>
    <property type="molecule type" value="Genomic_DNA"/>
</dbReference>
<name>A0ABZ2CH86_9BACI</name>
<dbReference type="Proteomes" id="UP001357223">
    <property type="component" value="Chromosome"/>
</dbReference>
<proteinExistence type="predicted"/>
<evidence type="ECO:0000313" key="2">
    <source>
        <dbReference type="Proteomes" id="UP001357223"/>
    </source>
</evidence>
<dbReference type="InterPro" id="IPR035218">
    <property type="entry name" value="DUF5327"/>
</dbReference>
<evidence type="ECO:0000313" key="1">
    <source>
        <dbReference type="EMBL" id="WVX81352.1"/>
    </source>
</evidence>
<dbReference type="Pfam" id="PF17261">
    <property type="entry name" value="DUF5327"/>
    <property type="match status" value="1"/>
</dbReference>
<protein>
    <submittedName>
        <fullName evidence="1">YwdI family protein</fullName>
    </submittedName>
</protein>
<reference evidence="1 2" key="1">
    <citation type="submission" date="2023-10" db="EMBL/GenBank/DDBJ databases">
        <title>Niallia locisalis sp.nov. isolated from a salt pond sample.</title>
        <authorList>
            <person name="Li X.-J."/>
            <person name="Dong L."/>
        </authorList>
    </citation>
    <scope>NUCLEOTIDE SEQUENCE [LARGE SCALE GENOMIC DNA]</scope>
    <source>
        <strain evidence="1 2">DSM 29761</strain>
    </source>
</reference>
<sequence>MNISVNKLLDKIGKELQEAKQAGSDAKIREHAYAMKALCELILEEPAQAGTEISSPAVPAPAVSFQQQPVSYQPQSVSFQPQKKLEVEDGANGDSIFDF</sequence>
<gene>
    <name evidence="1" type="ORF">R4Z09_30095</name>
</gene>
<organism evidence="1 2">
    <name type="scientific">Niallia oryzisoli</name>
    <dbReference type="NCBI Taxonomy" id="1737571"/>
    <lineage>
        <taxon>Bacteria</taxon>
        <taxon>Bacillati</taxon>
        <taxon>Bacillota</taxon>
        <taxon>Bacilli</taxon>
        <taxon>Bacillales</taxon>
        <taxon>Bacillaceae</taxon>
        <taxon>Niallia</taxon>
    </lineage>
</organism>